<reference evidence="1 4" key="1">
    <citation type="submission" date="2015-01" db="EMBL/GenBank/DDBJ databases">
        <title>Genome Sequence of Pseudomonas antarctica CMS 35.</title>
        <authorList>
            <person name="Voget S."/>
            <person name="Chow J."/>
            <person name="Daniel R."/>
            <person name="Streit W."/>
        </authorList>
    </citation>
    <scope>NUCLEOTIDE SEQUENCE [LARGE SCALE GENOMIC DNA]</scope>
    <source>
        <strain evidence="1 4">CMS 35</strain>
    </source>
</reference>
<dbReference type="OrthoDB" id="2626850at2"/>
<dbReference type="Proteomes" id="UP000182470">
    <property type="component" value="Chromosome I"/>
</dbReference>
<evidence type="ECO:0000313" key="3">
    <source>
        <dbReference type="Proteomes" id="UP000182470"/>
    </source>
</evidence>
<name>A0A1H0BRM1_9PSED</name>
<reference evidence="2 3" key="2">
    <citation type="submission" date="2016-10" db="EMBL/GenBank/DDBJ databases">
        <authorList>
            <person name="de Groot N.N."/>
        </authorList>
    </citation>
    <scope>NUCLEOTIDE SEQUENCE [LARGE SCALE GENOMIC DNA]</scope>
    <source>
        <strain evidence="2 3">BS2772</strain>
    </source>
</reference>
<proteinExistence type="predicted"/>
<evidence type="ECO:0000313" key="4">
    <source>
        <dbReference type="Proteomes" id="UP000748067"/>
    </source>
</evidence>
<gene>
    <name evidence="1" type="ORF">PSAN_47820</name>
    <name evidence="2" type="ORF">SAMN04490179_4442</name>
</gene>
<dbReference type="EMBL" id="JXDI01000003">
    <property type="protein sequence ID" value="KAF2406606.1"/>
    <property type="molecule type" value="Genomic_DNA"/>
</dbReference>
<keyword evidence="4" id="KW-1185">Reference proteome</keyword>
<dbReference type="RefSeq" id="WP_083359006.1">
    <property type="nucleotide sequence ID" value="NZ_JXDI01000003.1"/>
</dbReference>
<evidence type="ECO:0000313" key="1">
    <source>
        <dbReference type="EMBL" id="KAF2406606.1"/>
    </source>
</evidence>
<evidence type="ECO:0000313" key="2">
    <source>
        <dbReference type="EMBL" id="SDN48294.1"/>
    </source>
</evidence>
<sequence length="81" mass="9423">MDILSKESIASVTLFDVRVSESELMVFADCMRIVMEHYTESQIAEMTVCESKQELSYFLSGVTDVVREMERQEYLPDRFKA</sequence>
<protein>
    <submittedName>
        <fullName evidence="2">Uncharacterized protein</fullName>
    </submittedName>
</protein>
<dbReference type="Proteomes" id="UP000748067">
    <property type="component" value="Unassembled WGS sequence"/>
</dbReference>
<organism evidence="2 3">
    <name type="scientific">Pseudomonas antarctica</name>
    <dbReference type="NCBI Taxonomy" id="219572"/>
    <lineage>
        <taxon>Bacteria</taxon>
        <taxon>Pseudomonadati</taxon>
        <taxon>Pseudomonadota</taxon>
        <taxon>Gammaproteobacteria</taxon>
        <taxon>Pseudomonadales</taxon>
        <taxon>Pseudomonadaceae</taxon>
        <taxon>Pseudomonas</taxon>
    </lineage>
</organism>
<accession>A0A1H0BRM1</accession>
<dbReference type="AlphaFoldDB" id="A0A1H0BRM1"/>
<dbReference type="EMBL" id="LT629704">
    <property type="protein sequence ID" value="SDN48294.1"/>
    <property type="molecule type" value="Genomic_DNA"/>
</dbReference>